<dbReference type="PANTHER" id="PTHR45527:SF10">
    <property type="entry name" value="PYOCHELIN SYNTHASE PCHF"/>
    <property type="match status" value="1"/>
</dbReference>
<dbReference type="InterPro" id="IPR009081">
    <property type="entry name" value="PP-bd_ACP"/>
</dbReference>
<dbReference type="GO" id="GO:0000036">
    <property type="term" value="F:acyl carrier activity"/>
    <property type="evidence" value="ECO:0007669"/>
    <property type="project" value="TreeGrafter"/>
</dbReference>
<organism evidence="6 7">
    <name type="scientific">Marinomonas transparens</name>
    <dbReference type="NCBI Taxonomy" id="2795388"/>
    <lineage>
        <taxon>Bacteria</taxon>
        <taxon>Pseudomonadati</taxon>
        <taxon>Pseudomonadota</taxon>
        <taxon>Gammaproteobacteria</taxon>
        <taxon>Oceanospirillales</taxon>
        <taxon>Oceanospirillaceae</taxon>
        <taxon>Marinomonas</taxon>
    </lineage>
</organism>
<dbReference type="FunFam" id="3.30.559.10:FF:000023">
    <property type="entry name" value="Non-ribosomal peptide synthetase"/>
    <property type="match status" value="1"/>
</dbReference>
<feature type="domain" description="Carrier" evidence="5">
    <location>
        <begin position="2"/>
        <end position="78"/>
    </location>
</feature>
<feature type="domain" description="Carrier" evidence="5">
    <location>
        <begin position="561"/>
        <end position="637"/>
    </location>
</feature>
<evidence type="ECO:0000259" key="5">
    <source>
        <dbReference type="PROSITE" id="PS50075"/>
    </source>
</evidence>
<name>A0A934JT52_9GAMM</name>
<keyword evidence="2" id="KW-0596">Phosphopantetheine</keyword>
<dbReference type="InterPro" id="IPR023213">
    <property type="entry name" value="CAT-like_dom_sf"/>
</dbReference>
<dbReference type="Pfam" id="PF00550">
    <property type="entry name" value="PP-binding"/>
    <property type="match status" value="2"/>
</dbReference>
<dbReference type="InterPro" id="IPR036736">
    <property type="entry name" value="ACP-like_sf"/>
</dbReference>
<dbReference type="Gene3D" id="3.30.559.10">
    <property type="entry name" value="Chloramphenicol acetyltransferase-like domain"/>
    <property type="match status" value="1"/>
</dbReference>
<dbReference type="GO" id="GO:0044550">
    <property type="term" value="P:secondary metabolite biosynthetic process"/>
    <property type="evidence" value="ECO:0007669"/>
    <property type="project" value="TreeGrafter"/>
</dbReference>
<dbReference type="InterPro" id="IPR057737">
    <property type="entry name" value="Condensation_MtbB-like"/>
</dbReference>
<proteinExistence type="predicted"/>
<dbReference type="CDD" id="cd19535">
    <property type="entry name" value="Cyc_NRPS"/>
    <property type="match status" value="1"/>
</dbReference>
<dbReference type="FunFam" id="3.30.559.30:FF:000006">
    <property type="entry name" value="Yersiniabactin polyketide/non-ribosomal peptide synthetase"/>
    <property type="match status" value="1"/>
</dbReference>
<dbReference type="SUPFAM" id="SSF47336">
    <property type="entry name" value="ACP-like"/>
    <property type="match status" value="2"/>
</dbReference>
<comment type="caution">
    <text evidence="6">The sequence shown here is derived from an EMBL/GenBank/DDBJ whole genome shotgun (WGS) entry which is preliminary data.</text>
</comment>
<gene>
    <name evidence="6" type="ORF">I8J31_02730</name>
</gene>
<dbReference type="GO" id="GO:0016874">
    <property type="term" value="F:ligase activity"/>
    <property type="evidence" value="ECO:0007669"/>
    <property type="project" value="UniProtKB-KW"/>
</dbReference>
<accession>A0A934JT52</accession>
<evidence type="ECO:0000313" key="6">
    <source>
        <dbReference type="EMBL" id="MBJ7536592.1"/>
    </source>
</evidence>
<evidence type="ECO:0000256" key="1">
    <source>
        <dbReference type="ARBA" id="ARBA00001957"/>
    </source>
</evidence>
<dbReference type="Gene3D" id="1.10.1200.10">
    <property type="entry name" value="ACP-like"/>
    <property type="match status" value="2"/>
</dbReference>
<dbReference type="PROSITE" id="PS00012">
    <property type="entry name" value="PHOSPHOPANTETHEINE"/>
    <property type="match status" value="1"/>
</dbReference>
<dbReference type="Gene3D" id="3.30.559.30">
    <property type="entry name" value="Nonribosomal peptide synthetase, condensation domain"/>
    <property type="match status" value="1"/>
</dbReference>
<dbReference type="GO" id="GO:0043041">
    <property type="term" value="P:amino acid activation for nonribosomal peptide biosynthetic process"/>
    <property type="evidence" value="ECO:0007669"/>
    <property type="project" value="TreeGrafter"/>
</dbReference>
<dbReference type="InterPro" id="IPR001242">
    <property type="entry name" value="Condensation_dom"/>
</dbReference>
<dbReference type="SUPFAM" id="SSF52777">
    <property type="entry name" value="CoA-dependent acyltransferases"/>
    <property type="match status" value="2"/>
</dbReference>
<evidence type="ECO:0000313" key="7">
    <source>
        <dbReference type="Proteomes" id="UP000628710"/>
    </source>
</evidence>
<reference evidence="6" key="1">
    <citation type="submission" date="2020-12" db="EMBL/GenBank/DDBJ databases">
        <title>Marinomonas arctica sp. nov., a psychrotolerant bacterium isolated from the Arctic.</title>
        <authorList>
            <person name="Zhang Y."/>
        </authorList>
    </citation>
    <scope>NUCLEOTIDE SEQUENCE</scope>
    <source>
        <strain evidence="6">C1424</strain>
    </source>
</reference>
<dbReference type="InterPro" id="IPR006162">
    <property type="entry name" value="Ppantetheine_attach_site"/>
</dbReference>
<keyword evidence="7" id="KW-1185">Reference proteome</keyword>
<dbReference type="Pfam" id="PF00668">
    <property type="entry name" value="Condensation"/>
    <property type="match status" value="1"/>
</dbReference>
<sequence>MPDSQTVLHEITVLLAQKINVKADSISPNDNLYALGLDSISLMGIVAHWRAQGYLLNFTELSSKPCVKDWVNILTNAKDPEHSSAPKATQKIASTPTEKTFSLAPMQQAYWLGRNPEQPLGGVSAHLYTEFESVNQIVPENLEKALNKLAERHSSLRLMVTRDGQQIHKLSKNSTPIPLSINDLREKDAATIEQTLENTRQRLSSQILDIENGEVLAIALSQLPNGGSRLHLDVDMVAADAVSYRVLLRELAMLYKNLEIELAELPMSFRDCRHNIEQSYSDVKKRSGKWWNNRLHQMPEGPKLPLKTSLFETKNAQPHTTRRHFYFDAKLRDQLYQVCREHSLTPATVLATVLAETLAGWSSNSHFLINVPLFLRPIDGPDLSGVVGDFSSSIMLEVNLSEVETFLDRAKTIQSQLHEDASYADYHGVQVLRDMGRLKGHQVTAPIVFTSALNLGELFEPVVREVFGDPIWIISQGPQVLLDTQITELDGGLLLNWDCREDMFIDGVLDAMFEFFHTSVLALANKPDTWSQCLSDNLPSERVQAEASRNEMLVPKQEAVLPTTTTEKAVASIWSETIGFKTDDINLNLFASGGDSVLATTLVAKLRDVFGVDAIDLKALFNAPSIAGVVSSLIATCGNEMVNEIATFYCEIIELDDESIKAELEGTLL</sequence>
<dbReference type="GO" id="GO:0005737">
    <property type="term" value="C:cytoplasm"/>
    <property type="evidence" value="ECO:0007669"/>
    <property type="project" value="TreeGrafter"/>
</dbReference>
<dbReference type="Proteomes" id="UP000628710">
    <property type="component" value="Unassembled WGS sequence"/>
</dbReference>
<dbReference type="RefSeq" id="WP_199466773.1">
    <property type="nucleotide sequence ID" value="NZ_JAEMNX010000002.1"/>
</dbReference>
<dbReference type="EMBL" id="JAEMNX010000002">
    <property type="protein sequence ID" value="MBJ7536592.1"/>
    <property type="molecule type" value="Genomic_DNA"/>
</dbReference>
<dbReference type="PANTHER" id="PTHR45527">
    <property type="entry name" value="NONRIBOSOMAL PEPTIDE SYNTHETASE"/>
    <property type="match status" value="1"/>
</dbReference>
<dbReference type="PROSITE" id="PS50075">
    <property type="entry name" value="CARRIER"/>
    <property type="match status" value="2"/>
</dbReference>
<protein>
    <submittedName>
        <fullName evidence="6">Glutamate racemase</fullName>
    </submittedName>
</protein>
<dbReference type="AlphaFoldDB" id="A0A934JT52"/>
<evidence type="ECO:0000256" key="2">
    <source>
        <dbReference type="ARBA" id="ARBA00022450"/>
    </source>
</evidence>
<comment type="cofactor">
    <cofactor evidence="1">
        <name>pantetheine 4'-phosphate</name>
        <dbReference type="ChEBI" id="CHEBI:47942"/>
    </cofactor>
</comment>
<keyword evidence="3" id="KW-0597">Phosphoprotein</keyword>
<keyword evidence="4" id="KW-0436">Ligase</keyword>
<evidence type="ECO:0000256" key="3">
    <source>
        <dbReference type="ARBA" id="ARBA00022553"/>
    </source>
</evidence>
<dbReference type="GO" id="GO:0031177">
    <property type="term" value="F:phosphopantetheine binding"/>
    <property type="evidence" value="ECO:0007669"/>
    <property type="project" value="TreeGrafter"/>
</dbReference>
<evidence type="ECO:0000256" key="4">
    <source>
        <dbReference type="ARBA" id="ARBA00022598"/>
    </source>
</evidence>